<proteinExistence type="predicted"/>
<dbReference type="EMBL" id="CARXXK010000001">
    <property type="protein sequence ID" value="CAI6346310.1"/>
    <property type="molecule type" value="Genomic_DNA"/>
</dbReference>
<keyword evidence="2" id="KW-1185">Reference proteome</keyword>
<evidence type="ECO:0000313" key="2">
    <source>
        <dbReference type="Proteomes" id="UP001160148"/>
    </source>
</evidence>
<evidence type="ECO:0008006" key="3">
    <source>
        <dbReference type="Google" id="ProtNLM"/>
    </source>
</evidence>
<sequence>MDDNKNDIRAGQIFNSYEQFFETFCEENYQPLVITDNNYKRQVTILCQHGYNRPSKSTGKRTILHYNYIGCKAKITCFKPSNSTRVKISSVNLEHNHEISRTAFGTTRMNVTGEQTDV</sequence>
<reference evidence="1 2" key="1">
    <citation type="submission" date="2023-01" db="EMBL/GenBank/DDBJ databases">
        <authorList>
            <person name="Whitehead M."/>
        </authorList>
    </citation>
    <scope>NUCLEOTIDE SEQUENCE [LARGE SCALE GENOMIC DNA]</scope>
</reference>
<accession>A0AAV0VRW6</accession>
<dbReference type="AlphaFoldDB" id="A0AAV0VRW6"/>
<comment type="caution">
    <text evidence="1">The sequence shown here is derived from an EMBL/GenBank/DDBJ whole genome shotgun (WGS) entry which is preliminary data.</text>
</comment>
<dbReference type="Proteomes" id="UP001160148">
    <property type="component" value="Unassembled WGS sequence"/>
</dbReference>
<gene>
    <name evidence="1" type="ORF">MEUPH1_LOCUS3231</name>
</gene>
<evidence type="ECO:0000313" key="1">
    <source>
        <dbReference type="EMBL" id="CAI6346310.1"/>
    </source>
</evidence>
<name>A0AAV0VRW6_9HEMI</name>
<protein>
    <recommendedName>
        <fullName evidence="3">FAR1 domain-containing protein</fullName>
    </recommendedName>
</protein>
<organism evidence="1 2">
    <name type="scientific">Macrosiphum euphorbiae</name>
    <name type="common">potato aphid</name>
    <dbReference type="NCBI Taxonomy" id="13131"/>
    <lineage>
        <taxon>Eukaryota</taxon>
        <taxon>Metazoa</taxon>
        <taxon>Ecdysozoa</taxon>
        <taxon>Arthropoda</taxon>
        <taxon>Hexapoda</taxon>
        <taxon>Insecta</taxon>
        <taxon>Pterygota</taxon>
        <taxon>Neoptera</taxon>
        <taxon>Paraneoptera</taxon>
        <taxon>Hemiptera</taxon>
        <taxon>Sternorrhyncha</taxon>
        <taxon>Aphidomorpha</taxon>
        <taxon>Aphidoidea</taxon>
        <taxon>Aphididae</taxon>
        <taxon>Macrosiphini</taxon>
        <taxon>Macrosiphum</taxon>
    </lineage>
</organism>